<comment type="caution">
    <text evidence="2">The sequence shown here is derived from an EMBL/GenBank/DDBJ whole genome shotgun (WGS) entry which is preliminary data.</text>
</comment>
<proteinExistence type="predicted"/>
<reference evidence="2 3" key="2">
    <citation type="submission" date="2020-02" db="EMBL/GenBank/DDBJ databases">
        <title>Erythrobacter dongmakensis sp. nov., isolated from a tidal mudflat.</title>
        <authorList>
            <person name="Kim I.S."/>
        </authorList>
    </citation>
    <scope>NUCLEOTIDE SEQUENCE [LARGE SCALE GENOMIC DNA]</scope>
    <source>
        <strain evidence="2 3">GH3-10</strain>
    </source>
</reference>
<keyword evidence="3" id="KW-1185">Reference proteome</keyword>
<evidence type="ECO:0000256" key="1">
    <source>
        <dbReference type="SAM" id="Phobius"/>
    </source>
</evidence>
<dbReference type="RefSeq" id="WP_160485019.1">
    <property type="nucleotide sequence ID" value="NZ_WUBR01000001.1"/>
</dbReference>
<keyword evidence="1" id="KW-0472">Membrane</keyword>
<name>A0A844XD72_9SPHN</name>
<dbReference type="Proteomes" id="UP000461409">
    <property type="component" value="Unassembled WGS sequence"/>
</dbReference>
<gene>
    <name evidence="2" type="ORF">GRF63_06010</name>
</gene>
<keyword evidence="1" id="KW-1133">Transmembrane helix</keyword>
<dbReference type="AlphaFoldDB" id="A0A844XD72"/>
<organism evidence="2 3">
    <name type="scientific">Aurantiacibacter rhizosphaerae</name>
    <dbReference type="NCBI Taxonomy" id="2691582"/>
    <lineage>
        <taxon>Bacteria</taxon>
        <taxon>Pseudomonadati</taxon>
        <taxon>Pseudomonadota</taxon>
        <taxon>Alphaproteobacteria</taxon>
        <taxon>Sphingomonadales</taxon>
        <taxon>Erythrobacteraceae</taxon>
        <taxon>Aurantiacibacter</taxon>
    </lineage>
</organism>
<dbReference type="EMBL" id="WUBR01000001">
    <property type="protein sequence ID" value="MWV27455.1"/>
    <property type="molecule type" value="Genomic_DNA"/>
</dbReference>
<feature type="transmembrane region" description="Helical" evidence="1">
    <location>
        <begin position="115"/>
        <end position="136"/>
    </location>
</feature>
<sequence>MAIMERRTPWHFWLVTILALLFYGGGSYNYLMMQSDNAAYLESYTPEQLAYFETAPIWFDAAWAIGVWFALLGALLMLLKSRFAVSALLLGLVGFAIATLHQFSGAAPASMTTGLGMISTIVLGVIQVAIFVYAMAMARKRVLR</sequence>
<feature type="transmembrane region" description="Helical" evidence="1">
    <location>
        <begin position="57"/>
        <end position="76"/>
    </location>
</feature>
<reference evidence="2 3" key="1">
    <citation type="submission" date="2019-12" db="EMBL/GenBank/DDBJ databases">
        <authorList>
            <person name="Lee S.D."/>
        </authorList>
    </citation>
    <scope>NUCLEOTIDE SEQUENCE [LARGE SCALE GENOMIC DNA]</scope>
    <source>
        <strain evidence="2 3">GH3-10</strain>
    </source>
</reference>
<feature type="transmembrane region" description="Helical" evidence="1">
    <location>
        <begin position="83"/>
        <end position="103"/>
    </location>
</feature>
<accession>A0A844XD72</accession>
<feature type="transmembrane region" description="Helical" evidence="1">
    <location>
        <begin position="12"/>
        <end position="31"/>
    </location>
</feature>
<evidence type="ECO:0008006" key="4">
    <source>
        <dbReference type="Google" id="ProtNLM"/>
    </source>
</evidence>
<keyword evidence="1" id="KW-0812">Transmembrane</keyword>
<evidence type="ECO:0000313" key="3">
    <source>
        <dbReference type="Proteomes" id="UP000461409"/>
    </source>
</evidence>
<protein>
    <recommendedName>
        <fullName evidence="4">Sugar transporter</fullName>
    </recommendedName>
</protein>
<evidence type="ECO:0000313" key="2">
    <source>
        <dbReference type="EMBL" id="MWV27455.1"/>
    </source>
</evidence>